<dbReference type="Proteomes" id="UP000078512">
    <property type="component" value="Unassembled WGS sequence"/>
</dbReference>
<dbReference type="AlphaFoldDB" id="A0A197JD63"/>
<feature type="domain" description="Crinkler effector protein N-terminal" evidence="4">
    <location>
        <begin position="29"/>
        <end position="84"/>
    </location>
</feature>
<proteinExistence type="predicted"/>
<evidence type="ECO:0000256" key="2">
    <source>
        <dbReference type="ARBA" id="ARBA00004613"/>
    </source>
</evidence>
<keyword evidence="6" id="KW-1185">Reference proteome</keyword>
<evidence type="ECO:0000259" key="4">
    <source>
        <dbReference type="Pfam" id="PF20147"/>
    </source>
</evidence>
<dbReference type="Pfam" id="PF20147">
    <property type="entry name" value="Crinkler"/>
    <property type="match status" value="1"/>
</dbReference>
<sequence length="103" mass="11285">MTKNPLTLFCLVDGEATSNAFSVKIPSSDTDLTLWRVSISDDDDNDLPVLLSSVPEKKKLNATAKFSKVFGIAVPEDTIHVIVQRPPQGDLRADTKKSRNDSL</sequence>
<reference evidence="5 6" key="1">
    <citation type="submission" date="2016-05" db="EMBL/GenBank/DDBJ databases">
        <title>Genome sequencing reveals origins of a unique bacterial endosymbiosis in the earliest lineages of terrestrial Fungi.</title>
        <authorList>
            <consortium name="DOE Joint Genome Institute"/>
            <person name="Uehling J."/>
            <person name="Gryganskyi A."/>
            <person name="Hameed K."/>
            <person name="Tschaplinski T."/>
            <person name="Misztal P."/>
            <person name="Wu S."/>
            <person name="Desiro A."/>
            <person name="Vande Pol N."/>
            <person name="Du Z.-Y."/>
            <person name="Zienkiewicz A."/>
            <person name="Zienkiewicz K."/>
            <person name="Morin E."/>
            <person name="Tisserant E."/>
            <person name="Splivallo R."/>
            <person name="Hainaut M."/>
            <person name="Henrissat B."/>
            <person name="Ohm R."/>
            <person name="Kuo A."/>
            <person name="Yan J."/>
            <person name="Lipzen A."/>
            <person name="Nolan M."/>
            <person name="Labutti K."/>
            <person name="Barry K."/>
            <person name="Goldstein A."/>
            <person name="Labbe J."/>
            <person name="Schadt C."/>
            <person name="Tuskan G."/>
            <person name="Grigoriev I."/>
            <person name="Martin F."/>
            <person name="Vilgalys R."/>
            <person name="Bonito G."/>
        </authorList>
    </citation>
    <scope>NUCLEOTIDE SEQUENCE [LARGE SCALE GENOMIC DNA]</scope>
    <source>
        <strain evidence="5 6">AG-77</strain>
    </source>
</reference>
<dbReference type="OrthoDB" id="2673191at2759"/>
<dbReference type="GO" id="GO:0043657">
    <property type="term" value="C:host cell"/>
    <property type="evidence" value="ECO:0007669"/>
    <property type="project" value="UniProtKB-SubCell"/>
</dbReference>
<name>A0A197JD63_9FUNG</name>
<organism evidence="5 6">
    <name type="scientific">Linnemannia elongata AG-77</name>
    <dbReference type="NCBI Taxonomy" id="1314771"/>
    <lineage>
        <taxon>Eukaryota</taxon>
        <taxon>Fungi</taxon>
        <taxon>Fungi incertae sedis</taxon>
        <taxon>Mucoromycota</taxon>
        <taxon>Mortierellomycotina</taxon>
        <taxon>Mortierellomycetes</taxon>
        <taxon>Mortierellales</taxon>
        <taxon>Mortierellaceae</taxon>
        <taxon>Linnemannia</taxon>
    </lineage>
</organism>
<protein>
    <recommendedName>
        <fullName evidence="4">Crinkler effector protein N-terminal domain-containing protein</fullName>
    </recommendedName>
</protein>
<evidence type="ECO:0000313" key="5">
    <source>
        <dbReference type="EMBL" id="OAQ22389.1"/>
    </source>
</evidence>
<keyword evidence="3" id="KW-0964">Secreted</keyword>
<comment type="subcellular location">
    <subcellularLocation>
        <location evidence="1">Host cell</location>
    </subcellularLocation>
    <subcellularLocation>
        <location evidence="2">Secreted</location>
    </subcellularLocation>
</comment>
<accession>A0A197JD63</accession>
<dbReference type="GO" id="GO:0005576">
    <property type="term" value="C:extracellular region"/>
    <property type="evidence" value="ECO:0007669"/>
    <property type="project" value="UniProtKB-SubCell"/>
</dbReference>
<dbReference type="EMBL" id="KV442171">
    <property type="protein sequence ID" value="OAQ22389.1"/>
    <property type="molecule type" value="Genomic_DNA"/>
</dbReference>
<evidence type="ECO:0000313" key="6">
    <source>
        <dbReference type="Proteomes" id="UP000078512"/>
    </source>
</evidence>
<dbReference type="InterPro" id="IPR045379">
    <property type="entry name" value="Crinkler_N"/>
</dbReference>
<evidence type="ECO:0000256" key="3">
    <source>
        <dbReference type="ARBA" id="ARBA00022525"/>
    </source>
</evidence>
<evidence type="ECO:0000256" key="1">
    <source>
        <dbReference type="ARBA" id="ARBA00004340"/>
    </source>
</evidence>
<gene>
    <name evidence="5" type="ORF">K457DRAFT_26120</name>
</gene>